<dbReference type="OrthoDB" id="1681166at2759"/>
<feature type="compositionally biased region" description="Polar residues" evidence="1">
    <location>
        <begin position="1"/>
        <end position="11"/>
    </location>
</feature>
<feature type="compositionally biased region" description="Acidic residues" evidence="1">
    <location>
        <begin position="140"/>
        <end position="153"/>
    </location>
</feature>
<dbReference type="Proteomes" id="UP000799324">
    <property type="component" value="Unassembled WGS sequence"/>
</dbReference>
<dbReference type="AlphaFoldDB" id="A0A6A6T704"/>
<feature type="region of interest" description="Disordered" evidence="1">
    <location>
        <begin position="1"/>
        <end position="76"/>
    </location>
</feature>
<dbReference type="EMBL" id="MU004354">
    <property type="protein sequence ID" value="KAF2655087.1"/>
    <property type="molecule type" value="Genomic_DNA"/>
</dbReference>
<reference evidence="2" key="1">
    <citation type="journal article" date="2020" name="Stud. Mycol.">
        <title>101 Dothideomycetes genomes: a test case for predicting lifestyles and emergence of pathogens.</title>
        <authorList>
            <person name="Haridas S."/>
            <person name="Albert R."/>
            <person name="Binder M."/>
            <person name="Bloem J."/>
            <person name="Labutti K."/>
            <person name="Salamov A."/>
            <person name="Andreopoulos B."/>
            <person name="Baker S."/>
            <person name="Barry K."/>
            <person name="Bills G."/>
            <person name="Bluhm B."/>
            <person name="Cannon C."/>
            <person name="Castanera R."/>
            <person name="Culley D."/>
            <person name="Daum C."/>
            <person name="Ezra D."/>
            <person name="Gonzalez J."/>
            <person name="Henrissat B."/>
            <person name="Kuo A."/>
            <person name="Liang C."/>
            <person name="Lipzen A."/>
            <person name="Lutzoni F."/>
            <person name="Magnuson J."/>
            <person name="Mondo S."/>
            <person name="Nolan M."/>
            <person name="Ohm R."/>
            <person name="Pangilinan J."/>
            <person name="Park H.-J."/>
            <person name="Ramirez L."/>
            <person name="Alfaro M."/>
            <person name="Sun H."/>
            <person name="Tritt A."/>
            <person name="Yoshinaga Y."/>
            <person name="Zwiers L.-H."/>
            <person name="Turgeon B."/>
            <person name="Goodwin S."/>
            <person name="Spatafora J."/>
            <person name="Crous P."/>
            <person name="Grigoriev I."/>
        </authorList>
    </citation>
    <scope>NUCLEOTIDE SEQUENCE</scope>
    <source>
        <strain evidence="2">CBS 122681</strain>
    </source>
</reference>
<feature type="region of interest" description="Disordered" evidence="1">
    <location>
        <begin position="228"/>
        <end position="249"/>
    </location>
</feature>
<evidence type="ECO:0000256" key="1">
    <source>
        <dbReference type="SAM" id="MobiDB-lite"/>
    </source>
</evidence>
<feature type="compositionally biased region" description="Acidic residues" evidence="1">
    <location>
        <begin position="41"/>
        <end position="59"/>
    </location>
</feature>
<sequence length="303" mass="32074">MSSSRPSSIRNPKSPDLPQTAHSPRSPPLPHFDDPPAPQDESPEPDDPPFDAEAEDEIPYPEPSSEQTLLPPPNFNPFFTIIEDSTSGEHYHPYVHYVFADDDPVIVTAAAMRSLGLDDTQYLPQTTPDGEDPRSHTESDGEAGGEGEGEGDTQDGHVESPLPPPIPGVAERYMILDVAADGHTIVDAQSLSSDWQITSANVRAAPSFDEESPEHGYMLRIEGVEVPGRNKGKAKGGGGGPGEAKLQEARDKAGGDVFVTLDGLVKGVEGGLEVAGKIVGRGDADVRGSERTVLEVAATTGVE</sequence>
<name>A0A6A6T704_9PLEO</name>
<feature type="region of interest" description="Disordered" evidence="1">
    <location>
        <begin position="119"/>
        <end position="168"/>
    </location>
</feature>
<accession>A0A6A6T704</accession>
<protein>
    <submittedName>
        <fullName evidence="2">Uncharacterized protein</fullName>
    </submittedName>
</protein>
<organism evidence="2 3">
    <name type="scientific">Lophiostoma macrostomum CBS 122681</name>
    <dbReference type="NCBI Taxonomy" id="1314788"/>
    <lineage>
        <taxon>Eukaryota</taxon>
        <taxon>Fungi</taxon>
        <taxon>Dikarya</taxon>
        <taxon>Ascomycota</taxon>
        <taxon>Pezizomycotina</taxon>
        <taxon>Dothideomycetes</taxon>
        <taxon>Pleosporomycetidae</taxon>
        <taxon>Pleosporales</taxon>
        <taxon>Lophiostomataceae</taxon>
        <taxon>Lophiostoma</taxon>
    </lineage>
</organism>
<keyword evidence="3" id="KW-1185">Reference proteome</keyword>
<proteinExistence type="predicted"/>
<evidence type="ECO:0000313" key="2">
    <source>
        <dbReference type="EMBL" id="KAF2655087.1"/>
    </source>
</evidence>
<feature type="compositionally biased region" description="Pro residues" evidence="1">
    <location>
        <begin position="25"/>
        <end position="38"/>
    </location>
</feature>
<evidence type="ECO:0000313" key="3">
    <source>
        <dbReference type="Proteomes" id="UP000799324"/>
    </source>
</evidence>
<gene>
    <name evidence="2" type="ORF">K491DRAFT_658975</name>
</gene>